<dbReference type="OrthoDB" id="5738750at2"/>
<evidence type="ECO:0000313" key="2">
    <source>
        <dbReference type="Proteomes" id="UP000184170"/>
    </source>
</evidence>
<sequence>MTTAQKIYHAIELFGAEEPHFGHFKTTFRKALIEHGTPADNADQMAKIAAESLRDHSGPDHHLGMAEIIACHWEFERAMDGNLEAFQAMHKYMSYYLDCAEMQQLKIAN</sequence>
<accession>A0A1M4UR38</accession>
<dbReference type="EMBL" id="FQVA01000001">
    <property type="protein sequence ID" value="SHE59073.1"/>
    <property type="molecule type" value="Genomic_DNA"/>
</dbReference>
<dbReference type="AlphaFoldDB" id="A0A1M4UR38"/>
<reference evidence="2" key="1">
    <citation type="submission" date="2016-11" db="EMBL/GenBank/DDBJ databases">
        <authorList>
            <person name="Varghese N."/>
            <person name="Submissions S."/>
        </authorList>
    </citation>
    <scope>NUCLEOTIDE SEQUENCE [LARGE SCALE GENOMIC DNA]</scope>
    <source>
        <strain evidence="2">CGMCC 1.7063</strain>
    </source>
</reference>
<gene>
    <name evidence="1" type="ORF">SAMN04487965_0228</name>
</gene>
<dbReference type="RefSeq" id="WP_073270636.1">
    <property type="nucleotide sequence ID" value="NZ_FQVA01000001.1"/>
</dbReference>
<proteinExistence type="predicted"/>
<keyword evidence="2" id="KW-1185">Reference proteome</keyword>
<organism evidence="1 2">
    <name type="scientific">Microbulbifer donghaiensis</name>
    <dbReference type="NCBI Taxonomy" id="494016"/>
    <lineage>
        <taxon>Bacteria</taxon>
        <taxon>Pseudomonadati</taxon>
        <taxon>Pseudomonadota</taxon>
        <taxon>Gammaproteobacteria</taxon>
        <taxon>Cellvibrionales</taxon>
        <taxon>Microbulbiferaceae</taxon>
        <taxon>Microbulbifer</taxon>
    </lineage>
</organism>
<dbReference type="Proteomes" id="UP000184170">
    <property type="component" value="Unassembled WGS sequence"/>
</dbReference>
<evidence type="ECO:0000313" key="1">
    <source>
        <dbReference type="EMBL" id="SHE59073.1"/>
    </source>
</evidence>
<protein>
    <submittedName>
        <fullName evidence="1">Uncharacterized protein</fullName>
    </submittedName>
</protein>
<name>A0A1M4UR38_9GAMM</name>